<name>A0A9D1U423_9LACO</name>
<dbReference type="Gene3D" id="3.40.50.300">
    <property type="entry name" value="P-loop containing nucleotide triphosphate hydrolases"/>
    <property type="match status" value="1"/>
</dbReference>
<evidence type="ECO:0000256" key="2">
    <source>
        <dbReference type="ARBA" id="ARBA00022840"/>
    </source>
</evidence>
<evidence type="ECO:0008006" key="5">
    <source>
        <dbReference type="Google" id="ProtNLM"/>
    </source>
</evidence>
<evidence type="ECO:0000313" key="4">
    <source>
        <dbReference type="Proteomes" id="UP000886878"/>
    </source>
</evidence>
<proteinExistence type="predicted"/>
<dbReference type="InterPro" id="IPR027417">
    <property type="entry name" value="P-loop_NTPase"/>
</dbReference>
<comment type="caution">
    <text evidence="3">The sequence shown here is derived from an EMBL/GenBank/DDBJ whole genome shotgun (WGS) entry which is preliminary data.</text>
</comment>
<dbReference type="PANTHER" id="PTHR43158">
    <property type="entry name" value="SKFA PEPTIDE EXPORT ATP-BINDING PROTEIN SKFE"/>
    <property type="match status" value="1"/>
</dbReference>
<dbReference type="EMBL" id="DXGK01000131">
    <property type="protein sequence ID" value="HIW70932.1"/>
    <property type="molecule type" value="Genomic_DNA"/>
</dbReference>
<keyword evidence="2" id="KW-0067">ATP-binding</keyword>
<sequence length="288" mass="32605">MTEIMANELNMTAPNGSDFFNVSFEWQSPKIVAIVSDDTELVPALAMALRGQLKEVDGQLSIDGRPVDELKKQADEMVSLAGEIRFRPRKRVDKWLKRLIQKQSNTLTWDQTEQLLREFTIDSHLKFKDLSAEQELLMQALVPTIMRKPIIMLGQDFDQLSAENTQKLWSLLKDYGQKTNALIVMASADVTTMLNWADVMYYFDRGHLTSTRQVVTHDSTDCVVTITGTGFPVATAERIGARLLEEATHETRLLFSGNIQALLPLLEQNTITDVRIKDATIEDELLAY</sequence>
<protein>
    <recommendedName>
        <fullName evidence="5">ABC transporter domain-containing protein</fullName>
    </recommendedName>
</protein>
<organism evidence="3 4">
    <name type="scientific">Candidatus Limosilactobacillus merdipullorum</name>
    <dbReference type="NCBI Taxonomy" id="2838653"/>
    <lineage>
        <taxon>Bacteria</taxon>
        <taxon>Bacillati</taxon>
        <taxon>Bacillota</taxon>
        <taxon>Bacilli</taxon>
        <taxon>Lactobacillales</taxon>
        <taxon>Lactobacillaceae</taxon>
        <taxon>Limosilactobacillus</taxon>
    </lineage>
</organism>
<dbReference type="Proteomes" id="UP000886878">
    <property type="component" value="Unassembled WGS sequence"/>
</dbReference>
<dbReference type="AlphaFoldDB" id="A0A9D1U423"/>
<dbReference type="PANTHER" id="PTHR43158:SF2">
    <property type="entry name" value="SKFA PEPTIDE EXPORT ATP-BINDING PROTEIN SKFE"/>
    <property type="match status" value="1"/>
</dbReference>
<gene>
    <name evidence="3" type="ORF">H9876_06170</name>
</gene>
<evidence type="ECO:0000256" key="1">
    <source>
        <dbReference type="ARBA" id="ARBA00022741"/>
    </source>
</evidence>
<evidence type="ECO:0000313" key="3">
    <source>
        <dbReference type="EMBL" id="HIW70932.1"/>
    </source>
</evidence>
<reference evidence="3" key="2">
    <citation type="submission" date="2021-04" db="EMBL/GenBank/DDBJ databases">
        <authorList>
            <person name="Gilroy R."/>
        </authorList>
    </citation>
    <scope>NUCLEOTIDE SEQUENCE</scope>
    <source>
        <strain evidence="3">ChiHejej3B27-2180</strain>
    </source>
</reference>
<dbReference type="SUPFAM" id="SSF52540">
    <property type="entry name" value="P-loop containing nucleoside triphosphate hydrolases"/>
    <property type="match status" value="1"/>
</dbReference>
<reference evidence="3" key="1">
    <citation type="journal article" date="2021" name="PeerJ">
        <title>Extensive microbial diversity within the chicken gut microbiome revealed by metagenomics and culture.</title>
        <authorList>
            <person name="Gilroy R."/>
            <person name="Ravi A."/>
            <person name="Getino M."/>
            <person name="Pursley I."/>
            <person name="Horton D.L."/>
            <person name="Alikhan N.F."/>
            <person name="Baker D."/>
            <person name="Gharbi K."/>
            <person name="Hall N."/>
            <person name="Watson M."/>
            <person name="Adriaenssens E.M."/>
            <person name="Foster-Nyarko E."/>
            <person name="Jarju S."/>
            <person name="Secka A."/>
            <person name="Antonio M."/>
            <person name="Oren A."/>
            <person name="Chaudhuri R.R."/>
            <person name="La Ragione R."/>
            <person name="Hildebrand F."/>
            <person name="Pallen M.J."/>
        </authorList>
    </citation>
    <scope>NUCLEOTIDE SEQUENCE</scope>
    <source>
        <strain evidence="3">ChiHejej3B27-2180</strain>
    </source>
</reference>
<keyword evidence="1" id="KW-0547">Nucleotide-binding</keyword>
<accession>A0A9D1U423</accession>
<dbReference type="GO" id="GO:0005524">
    <property type="term" value="F:ATP binding"/>
    <property type="evidence" value="ECO:0007669"/>
    <property type="project" value="UniProtKB-KW"/>
</dbReference>